<dbReference type="InterPro" id="IPR044730">
    <property type="entry name" value="RNase_H-like_dom_plant"/>
</dbReference>
<dbReference type="Pfam" id="PF13456">
    <property type="entry name" value="RVT_3"/>
    <property type="match status" value="1"/>
</dbReference>
<organism evidence="2 3">
    <name type="scientific">Dipteronia sinensis</name>
    <dbReference type="NCBI Taxonomy" id="43782"/>
    <lineage>
        <taxon>Eukaryota</taxon>
        <taxon>Viridiplantae</taxon>
        <taxon>Streptophyta</taxon>
        <taxon>Embryophyta</taxon>
        <taxon>Tracheophyta</taxon>
        <taxon>Spermatophyta</taxon>
        <taxon>Magnoliopsida</taxon>
        <taxon>eudicotyledons</taxon>
        <taxon>Gunneridae</taxon>
        <taxon>Pentapetalae</taxon>
        <taxon>rosids</taxon>
        <taxon>malvids</taxon>
        <taxon>Sapindales</taxon>
        <taxon>Sapindaceae</taxon>
        <taxon>Hippocastanoideae</taxon>
        <taxon>Acereae</taxon>
        <taxon>Dipteronia</taxon>
    </lineage>
</organism>
<protein>
    <recommendedName>
        <fullName evidence="1">RNase H type-1 domain-containing protein</fullName>
    </recommendedName>
</protein>
<sequence>MEIDGDRDGLVMGLRRIWVSVCEMVVENGFVGGHSTFDIRFSDRMNLQLRFDEALDPPKRPALLSSSTLERLQSPTMATVAEALAIFKGILFAKNSRIMPLFIESDAQVVVNLINSSFDPHSDIGLLIKDIRSCKVNFVPRLANGLAKYGLSIENDLFWMEDFPPIVGHAVLEDYPKQ</sequence>
<evidence type="ECO:0000259" key="1">
    <source>
        <dbReference type="Pfam" id="PF13456"/>
    </source>
</evidence>
<proteinExistence type="predicted"/>
<accession>A0AAE0E1F9</accession>
<dbReference type="PANTHER" id="PTHR47074">
    <property type="entry name" value="BNAC02G40300D PROTEIN"/>
    <property type="match status" value="1"/>
</dbReference>
<dbReference type="PANTHER" id="PTHR47074:SF48">
    <property type="entry name" value="POLYNUCLEOTIDYL TRANSFERASE, RIBONUCLEASE H-LIKE SUPERFAMILY PROTEIN"/>
    <property type="match status" value="1"/>
</dbReference>
<dbReference type="CDD" id="cd06222">
    <property type="entry name" value="RNase_H_like"/>
    <property type="match status" value="1"/>
</dbReference>
<dbReference type="GO" id="GO:0004523">
    <property type="term" value="F:RNA-DNA hybrid ribonuclease activity"/>
    <property type="evidence" value="ECO:0007669"/>
    <property type="project" value="InterPro"/>
</dbReference>
<reference evidence="2" key="1">
    <citation type="journal article" date="2023" name="Plant J.">
        <title>Genome sequences and population genomics provide insights into the demographic history, inbreeding, and mutation load of two 'living fossil' tree species of Dipteronia.</title>
        <authorList>
            <person name="Feng Y."/>
            <person name="Comes H.P."/>
            <person name="Chen J."/>
            <person name="Zhu S."/>
            <person name="Lu R."/>
            <person name="Zhang X."/>
            <person name="Li P."/>
            <person name="Qiu J."/>
            <person name="Olsen K.M."/>
            <person name="Qiu Y."/>
        </authorList>
    </citation>
    <scope>NUCLEOTIDE SEQUENCE</scope>
    <source>
        <strain evidence="2">NBL</strain>
    </source>
</reference>
<keyword evidence="3" id="KW-1185">Reference proteome</keyword>
<dbReference type="InterPro" id="IPR052929">
    <property type="entry name" value="RNase_H-like_EbsB-rel"/>
</dbReference>
<dbReference type="Proteomes" id="UP001281410">
    <property type="component" value="Unassembled WGS sequence"/>
</dbReference>
<dbReference type="InterPro" id="IPR002156">
    <property type="entry name" value="RNaseH_domain"/>
</dbReference>
<dbReference type="EMBL" id="JANJYJ010000007">
    <property type="protein sequence ID" value="KAK3200738.1"/>
    <property type="molecule type" value="Genomic_DNA"/>
</dbReference>
<feature type="domain" description="RNase H type-1" evidence="1">
    <location>
        <begin position="71"/>
        <end position="144"/>
    </location>
</feature>
<comment type="caution">
    <text evidence="2">The sequence shown here is derived from an EMBL/GenBank/DDBJ whole genome shotgun (WGS) entry which is preliminary data.</text>
</comment>
<name>A0AAE0E1F9_9ROSI</name>
<dbReference type="AlphaFoldDB" id="A0AAE0E1F9"/>
<evidence type="ECO:0000313" key="3">
    <source>
        <dbReference type="Proteomes" id="UP001281410"/>
    </source>
</evidence>
<gene>
    <name evidence="2" type="ORF">Dsin_024153</name>
</gene>
<dbReference type="GO" id="GO:0003676">
    <property type="term" value="F:nucleic acid binding"/>
    <property type="evidence" value="ECO:0007669"/>
    <property type="project" value="InterPro"/>
</dbReference>
<evidence type="ECO:0000313" key="2">
    <source>
        <dbReference type="EMBL" id="KAK3200738.1"/>
    </source>
</evidence>